<reference evidence="8 9" key="1">
    <citation type="journal article" date="2014" name="Genome Announc.">
        <title>Draft Genome Sequence of Magnetospirillum sp. Strain SO-1, a Freshwater Magnetotactic Bacterium Isolated from the Ol'khovka River, Russia.</title>
        <authorList>
            <person name="Grouzdev D.S."/>
            <person name="Dziuba M.V."/>
            <person name="Sukhacheva M.S."/>
            <person name="Mardanov A.V."/>
            <person name="Beletskiy A.V."/>
            <person name="Kuznetsov B.B."/>
            <person name="Skryabin K.G."/>
        </authorList>
    </citation>
    <scope>NUCLEOTIDE SEQUENCE [LARGE SCALE GENOMIC DNA]</scope>
    <source>
        <strain evidence="8 9">SO-1</strain>
    </source>
</reference>
<dbReference type="EMBL" id="AONQ01000003">
    <property type="protein sequence ID" value="EME71620.1"/>
    <property type="molecule type" value="Genomic_DNA"/>
</dbReference>
<name>M2ZB44_9PROT</name>
<evidence type="ECO:0000259" key="7">
    <source>
        <dbReference type="PROSITE" id="PS50109"/>
    </source>
</evidence>
<dbReference type="InterPro" id="IPR036097">
    <property type="entry name" value="HisK_dim/P_sf"/>
</dbReference>
<keyword evidence="6" id="KW-0472">Membrane</keyword>
<dbReference type="InterPro" id="IPR052162">
    <property type="entry name" value="Sensor_kinase/Photoreceptor"/>
</dbReference>
<dbReference type="STRING" id="1244869.H261_01771"/>
<feature type="transmembrane region" description="Helical" evidence="6">
    <location>
        <begin position="30"/>
        <end position="49"/>
    </location>
</feature>
<evidence type="ECO:0000256" key="2">
    <source>
        <dbReference type="ARBA" id="ARBA00012438"/>
    </source>
</evidence>
<evidence type="ECO:0000256" key="6">
    <source>
        <dbReference type="SAM" id="Phobius"/>
    </source>
</evidence>
<keyword evidence="6" id="KW-0812">Transmembrane</keyword>
<sequence length="614" mass="66291">MMLDNSTPEGERLAASPAPAGGLPGIRSRLVLLVVVCLLPSILAVGLLIHDFYNRQRRLLEQNMVQTAHALVLAVDREIARRVATLQTLATSPHLANDDLASFYEQARAILRDQGGDNIVLSDASAQQVLNLTRPFGAPLPRHGSPEQIAKVFASGQPAISDLFIGGVRKRYLITVDVPVWKNGKVAYTLSMALLPENLGHLLTEQQLPPGWIAGIFDSRGIIVARTHLPEKFIGQGGSPILVERMRQSQKGLSENNTLEGIPVYGAFSRGSLSQWSVAVGVPKQVLLAELRNSILLVSASALALTIGGLGLAWMIGGRIRRSMRSLIAPALALGAGTDVQTPRQNIQEVDEVAAALVTASALLRQRTAERDLARRNEAETQRLLQELINANGELQRFAHIASHDLQEPLRIVTSFTQLLARRFTGRLGVEGDEYVAFIVGAAKRMHELINGLLVFANVSGQGPLMAPVSAAQACRAAMDNLRDSIAGSGAEITVGDLPVVMAAEIQLMQVFQNLIGNAIKFRQPGQTPRIAVTVEQHQDMWVFSVADNGIGIEKSDQDIFQIFRRLHTRDVYPGAGVGLAVCKMIIQGCGGEIWAEPAPEGGSVFRFTIPVTS</sequence>
<dbReference type="EC" id="2.7.13.3" evidence="2"/>
<dbReference type="InterPro" id="IPR005467">
    <property type="entry name" value="His_kinase_dom"/>
</dbReference>
<dbReference type="CDD" id="cd18773">
    <property type="entry name" value="PDC1_HK_sensor"/>
    <property type="match status" value="1"/>
</dbReference>
<accession>M2ZB44</accession>
<dbReference type="GO" id="GO:0000155">
    <property type="term" value="F:phosphorelay sensor kinase activity"/>
    <property type="evidence" value="ECO:0007669"/>
    <property type="project" value="InterPro"/>
</dbReference>
<keyword evidence="9" id="KW-1185">Reference proteome</keyword>
<dbReference type="InterPro" id="IPR003661">
    <property type="entry name" value="HisK_dim/P_dom"/>
</dbReference>
<dbReference type="Pfam" id="PF02518">
    <property type="entry name" value="HATPase_c"/>
    <property type="match status" value="1"/>
</dbReference>
<dbReference type="SUPFAM" id="SSF47384">
    <property type="entry name" value="Homodimeric domain of signal transducing histidine kinase"/>
    <property type="match status" value="1"/>
</dbReference>
<dbReference type="InterPro" id="IPR003594">
    <property type="entry name" value="HATPase_dom"/>
</dbReference>
<dbReference type="Pfam" id="PF00512">
    <property type="entry name" value="HisKA"/>
    <property type="match status" value="1"/>
</dbReference>
<dbReference type="PROSITE" id="PS50109">
    <property type="entry name" value="HIS_KIN"/>
    <property type="match status" value="1"/>
</dbReference>
<comment type="catalytic activity">
    <reaction evidence="1">
        <text>ATP + protein L-histidine = ADP + protein N-phospho-L-histidine.</text>
        <dbReference type="EC" id="2.7.13.3"/>
    </reaction>
</comment>
<keyword evidence="4" id="KW-0808">Transferase</keyword>
<feature type="transmembrane region" description="Helical" evidence="6">
    <location>
        <begin position="294"/>
        <end position="316"/>
    </location>
</feature>
<evidence type="ECO:0000256" key="1">
    <source>
        <dbReference type="ARBA" id="ARBA00000085"/>
    </source>
</evidence>
<protein>
    <recommendedName>
        <fullName evidence="2">histidine kinase</fullName>
        <ecNumber evidence="2">2.7.13.3</ecNumber>
    </recommendedName>
</protein>
<dbReference type="Gene3D" id="1.10.287.130">
    <property type="match status" value="1"/>
</dbReference>
<dbReference type="SMART" id="SM00387">
    <property type="entry name" value="HATPase_c"/>
    <property type="match status" value="1"/>
</dbReference>
<evidence type="ECO:0000256" key="5">
    <source>
        <dbReference type="ARBA" id="ARBA00022777"/>
    </source>
</evidence>
<evidence type="ECO:0000313" key="9">
    <source>
        <dbReference type="Proteomes" id="UP000011744"/>
    </source>
</evidence>
<gene>
    <name evidence="8" type="ORF">H261_01771</name>
</gene>
<dbReference type="PRINTS" id="PR00344">
    <property type="entry name" value="BCTRLSENSOR"/>
</dbReference>
<dbReference type="AlphaFoldDB" id="M2ZB44"/>
<dbReference type="SUPFAM" id="SSF55874">
    <property type="entry name" value="ATPase domain of HSP90 chaperone/DNA topoisomerase II/histidine kinase"/>
    <property type="match status" value="1"/>
</dbReference>
<dbReference type="PANTHER" id="PTHR43304">
    <property type="entry name" value="PHYTOCHROME-LIKE PROTEIN CPH1"/>
    <property type="match status" value="1"/>
</dbReference>
<evidence type="ECO:0000313" key="8">
    <source>
        <dbReference type="EMBL" id="EME71620.1"/>
    </source>
</evidence>
<dbReference type="PANTHER" id="PTHR43304:SF1">
    <property type="entry name" value="PAC DOMAIN-CONTAINING PROTEIN"/>
    <property type="match status" value="1"/>
</dbReference>
<dbReference type="InterPro" id="IPR036890">
    <property type="entry name" value="HATPase_C_sf"/>
</dbReference>
<evidence type="ECO:0000256" key="3">
    <source>
        <dbReference type="ARBA" id="ARBA00022553"/>
    </source>
</evidence>
<keyword evidence="3" id="KW-0597">Phosphoprotein</keyword>
<evidence type="ECO:0000256" key="4">
    <source>
        <dbReference type="ARBA" id="ARBA00022679"/>
    </source>
</evidence>
<dbReference type="CDD" id="cd00082">
    <property type="entry name" value="HisKA"/>
    <property type="match status" value="1"/>
</dbReference>
<dbReference type="Gene3D" id="3.30.450.20">
    <property type="entry name" value="PAS domain"/>
    <property type="match status" value="1"/>
</dbReference>
<dbReference type="Proteomes" id="UP000011744">
    <property type="component" value="Unassembled WGS sequence"/>
</dbReference>
<dbReference type="eggNOG" id="COG2199">
    <property type="taxonomic scope" value="Bacteria"/>
</dbReference>
<feature type="domain" description="Histidine kinase" evidence="7">
    <location>
        <begin position="401"/>
        <end position="614"/>
    </location>
</feature>
<dbReference type="InterPro" id="IPR004358">
    <property type="entry name" value="Sig_transdc_His_kin-like_C"/>
</dbReference>
<dbReference type="PATRIC" id="fig|1244869.3.peg.348"/>
<dbReference type="CDD" id="cd18774">
    <property type="entry name" value="PDC2_HK_sensor"/>
    <property type="match status" value="1"/>
</dbReference>
<dbReference type="OrthoDB" id="341208at2"/>
<comment type="caution">
    <text evidence="8">The sequence shown here is derived from an EMBL/GenBank/DDBJ whole genome shotgun (WGS) entry which is preliminary data.</text>
</comment>
<dbReference type="RefSeq" id="WP_008613648.1">
    <property type="nucleotide sequence ID" value="NZ_AONQ01000003.1"/>
</dbReference>
<dbReference type="SMART" id="SM00388">
    <property type="entry name" value="HisKA"/>
    <property type="match status" value="1"/>
</dbReference>
<dbReference type="Gene3D" id="3.30.565.10">
    <property type="entry name" value="Histidine kinase-like ATPase, C-terminal domain"/>
    <property type="match status" value="1"/>
</dbReference>
<organism evidence="8 9">
    <name type="scientific">Paramagnetospirillum caucaseum</name>
    <dbReference type="NCBI Taxonomy" id="1244869"/>
    <lineage>
        <taxon>Bacteria</taxon>
        <taxon>Pseudomonadati</taxon>
        <taxon>Pseudomonadota</taxon>
        <taxon>Alphaproteobacteria</taxon>
        <taxon>Rhodospirillales</taxon>
        <taxon>Magnetospirillaceae</taxon>
        <taxon>Paramagnetospirillum</taxon>
    </lineage>
</organism>
<keyword evidence="5" id="KW-0418">Kinase</keyword>
<keyword evidence="6" id="KW-1133">Transmembrane helix</keyword>
<proteinExistence type="predicted"/>